<dbReference type="AlphaFoldDB" id="A0A2G8S2C6"/>
<protein>
    <submittedName>
        <fullName evidence="1">Uncharacterized protein</fullName>
    </submittedName>
</protein>
<dbReference type="Proteomes" id="UP000230002">
    <property type="component" value="Unassembled WGS sequence"/>
</dbReference>
<proteinExistence type="predicted"/>
<name>A0A2G8S2C6_9APHY</name>
<reference evidence="1 2" key="1">
    <citation type="journal article" date="2015" name="Sci. Rep.">
        <title>Chromosome-level genome map provides insights into diverse defense mechanisms in the medicinal fungus Ganoderma sinense.</title>
        <authorList>
            <person name="Zhu Y."/>
            <person name="Xu J."/>
            <person name="Sun C."/>
            <person name="Zhou S."/>
            <person name="Xu H."/>
            <person name="Nelson D.R."/>
            <person name="Qian J."/>
            <person name="Song J."/>
            <person name="Luo H."/>
            <person name="Xiang L."/>
            <person name="Li Y."/>
            <person name="Xu Z."/>
            <person name="Ji A."/>
            <person name="Wang L."/>
            <person name="Lu S."/>
            <person name="Hayward A."/>
            <person name="Sun W."/>
            <person name="Li X."/>
            <person name="Schwartz D.C."/>
            <person name="Wang Y."/>
            <person name="Chen S."/>
        </authorList>
    </citation>
    <scope>NUCLEOTIDE SEQUENCE [LARGE SCALE GENOMIC DNA]</scope>
    <source>
        <strain evidence="1 2">ZZ0214-1</strain>
    </source>
</reference>
<evidence type="ECO:0000313" key="2">
    <source>
        <dbReference type="Proteomes" id="UP000230002"/>
    </source>
</evidence>
<dbReference type="OrthoDB" id="2762016at2759"/>
<gene>
    <name evidence="1" type="ORF">GSI_09964</name>
</gene>
<keyword evidence="2" id="KW-1185">Reference proteome</keyword>
<accession>A0A2G8S2C6</accession>
<dbReference type="EMBL" id="AYKW01000032">
    <property type="protein sequence ID" value="PIL27929.1"/>
    <property type="molecule type" value="Genomic_DNA"/>
</dbReference>
<comment type="caution">
    <text evidence="1">The sequence shown here is derived from an EMBL/GenBank/DDBJ whole genome shotgun (WGS) entry which is preliminary data.</text>
</comment>
<sequence>MTRSFLSRRRSVRTDASASLESDIVATLSPSNTLPHGSSIPDLDEDVMETICAFTEDIHDLLSVSLACSTMWRIAIRQLLRTQTIRLNSRKVICGFREFILNQKPTRAQHIRSLAILHDAWSPGHRLFHLNDMGDQLMDILDCAVNLDTLDLSLDNFEFNRADRYARLSSAIASMRALRHLSLSDPYLLGTIIVLNALSSPPVTICIRSTTIFPVPFLIPPPSPLKIATALDRFQSTPSVLTSLHFDFISLNEDTFALPQIRSVRSVFVSEVRGGPRLDVLLHLFPNLDGTLRLRLTPQERFRLFDNELRLAQIRDDNRRTQEVHHWARLDMLDCEAMTAFAFALQCPVRRLTISRFDSRVLADMRPQHLVVTSIRLPQDLTLINDCTRTPSLCAGSQASHVVLVLAHEAQDHRAENVDFMPRRSENVVFKSAVQALAFFPHVTHARLVFECYKDHPFRDELDEYDLVHQMRECASISPDGRILAACPSLRCLVVTAAGRDESQAGIPSHGGWFATRAWRVVEGNDRQRTTGRAEPASRRLEELSDYAARSIIEAEDLGLPDELEQNLASYGM</sequence>
<organism evidence="1 2">
    <name type="scientific">Ganoderma sinense ZZ0214-1</name>
    <dbReference type="NCBI Taxonomy" id="1077348"/>
    <lineage>
        <taxon>Eukaryota</taxon>
        <taxon>Fungi</taxon>
        <taxon>Dikarya</taxon>
        <taxon>Basidiomycota</taxon>
        <taxon>Agaricomycotina</taxon>
        <taxon>Agaricomycetes</taxon>
        <taxon>Polyporales</taxon>
        <taxon>Polyporaceae</taxon>
        <taxon>Ganoderma</taxon>
    </lineage>
</organism>
<evidence type="ECO:0000313" key="1">
    <source>
        <dbReference type="EMBL" id="PIL27929.1"/>
    </source>
</evidence>